<keyword evidence="1" id="KW-0812">Transmembrane</keyword>
<keyword evidence="1" id="KW-0472">Membrane</keyword>
<dbReference type="Proteomes" id="UP001500902">
    <property type="component" value="Unassembled WGS sequence"/>
</dbReference>
<comment type="caution">
    <text evidence="3">The sequence shown here is derived from an EMBL/GenBank/DDBJ whole genome shotgun (WGS) entry which is preliminary data.</text>
</comment>
<evidence type="ECO:0000313" key="4">
    <source>
        <dbReference type="Proteomes" id="UP001500902"/>
    </source>
</evidence>
<keyword evidence="1" id="KW-1133">Transmembrane helix</keyword>
<gene>
    <name evidence="3" type="ORF">GCM10022224_059820</name>
</gene>
<reference evidence="4" key="1">
    <citation type="journal article" date="2019" name="Int. J. Syst. Evol. Microbiol.">
        <title>The Global Catalogue of Microorganisms (GCM) 10K type strain sequencing project: providing services to taxonomists for standard genome sequencing and annotation.</title>
        <authorList>
            <consortium name="The Broad Institute Genomics Platform"/>
            <consortium name="The Broad Institute Genome Sequencing Center for Infectious Disease"/>
            <person name="Wu L."/>
            <person name="Ma J."/>
        </authorList>
    </citation>
    <scope>NUCLEOTIDE SEQUENCE [LARGE SCALE GENOMIC DNA]</scope>
    <source>
        <strain evidence="4">JCM 16904</strain>
    </source>
</reference>
<keyword evidence="4" id="KW-1185">Reference proteome</keyword>
<protein>
    <submittedName>
        <fullName evidence="3">Uncharacterized protein</fullName>
    </submittedName>
</protein>
<name>A0ABP7CFH7_9ACTN</name>
<evidence type="ECO:0000256" key="2">
    <source>
        <dbReference type="SAM" id="SignalP"/>
    </source>
</evidence>
<dbReference type="EMBL" id="BAAAZP010000103">
    <property type="protein sequence ID" value="GAA3686904.1"/>
    <property type="molecule type" value="Genomic_DNA"/>
</dbReference>
<feature type="signal peptide" evidence="2">
    <location>
        <begin position="1"/>
        <end position="31"/>
    </location>
</feature>
<proteinExistence type="predicted"/>
<keyword evidence="2" id="KW-0732">Signal</keyword>
<accession>A0ABP7CFH7</accession>
<feature type="chain" id="PRO_5046099604" evidence="2">
    <location>
        <begin position="32"/>
        <end position="173"/>
    </location>
</feature>
<dbReference type="RefSeq" id="WP_344885567.1">
    <property type="nucleotide sequence ID" value="NZ_BAAAZP010000103.1"/>
</dbReference>
<sequence length="173" mass="18650">MRIGVRLSLAFLPLGAALLLPALLFPGEAHAWPRPDPGEPFTMTVDDVGCRSGRARVTLHNRTSQLARFDLKADGTSLANGSIPAHKTIVRQVPVQKGSASEIEAFSLGDRVPETLIESSRVENDCPWGHHHGRLPFTGPPTDLMGKLATAAGLVVMGGILWWYGSIWPRSSP</sequence>
<organism evidence="3 4">
    <name type="scientific">Nonomuraea antimicrobica</name>
    <dbReference type="NCBI Taxonomy" id="561173"/>
    <lineage>
        <taxon>Bacteria</taxon>
        <taxon>Bacillati</taxon>
        <taxon>Actinomycetota</taxon>
        <taxon>Actinomycetes</taxon>
        <taxon>Streptosporangiales</taxon>
        <taxon>Streptosporangiaceae</taxon>
        <taxon>Nonomuraea</taxon>
    </lineage>
</organism>
<evidence type="ECO:0000256" key="1">
    <source>
        <dbReference type="SAM" id="Phobius"/>
    </source>
</evidence>
<feature type="transmembrane region" description="Helical" evidence="1">
    <location>
        <begin position="144"/>
        <end position="164"/>
    </location>
</feature>
<evidence type="ECO:0000313" key="3">
    <source>
        <dbReference type="EMBL" id="GAA3686904.1"/>
    </source>
</evidence>